<accession>A0ACB8Y211</accession>
<proteinExistence type="predicted"/>
<protein>
    <submittedName>
        <fullName evidence="1">Uncharacterized protein</fullName>
    </submittedName>
</protein>
<comment type="caution">
    <text evidence="1">The sequence shown here is derived from an EMBL/GenBank/DDBJ whole genome shotgun (WGS) entry which is preliminary data.</text>
</comment>
<organism evidence="1 2">
    <name type="scientific">Smallanthus sonchifolius</name>
    <dbReference type="NCBI Taxonomy" id="185202"/>
    <lineage>
        <taxon>Eukaryota</taxon>
        <taxon>Viridiplantae</taxon>
        <taxon>Streptophyta</taxon>
        <taxon>Embryophyta</taxon>
        <taxon>Tracheophyta</taxon>
        <taxon>Spermatophyta</taxon>
        <taxon>Magnoliopsida</taxon>
        <taxon>eudicotyledons</taxon>
        <taxon>Gunneridae</taxon>
        <taxon>Pentapetalae</taxon>
        <taxon>asterids</taxon>
        <taxon>campanulids</taxon>
        <taxon>Asterales</taxon>
        <taxon>Asteraceae</taxon>
        <taxon>Asteroideae</taxon>
        <taxon>Heliantheae alliance</taxon>
        <taxon>Millerieae</taxon>
        <taxon>Smallanthus</taxon>
    </lineage>
</organism>
<evidence type="ECO:0000313" key="2">
    <source>
        <dbReference type="Proteomes" id="UP001056120"/>
    </source>
</evidence>
<reference evidence="1 2" key="2">
    <citation type="journal article" date="2022" name="Mol. Ecol. Resour.">
        <title>The genomes of chicory, endive, great burdock and yacon provide insights into Asteraceae paleo-polyploidization history and plant inulin production.</title>
        <authorList>
            <person name="Fan W."/>
            <person name="Wang S."/>
            <person name="Wang H."/>
            <person name="Wang A."/>
            <person name="Jiang F."/>
            <person name="Liu H."/>
            <person name="Zhao H."/>
            <person name="Xu D."/>
            <person name="Zhang Y."/>
        </authorList>
    </citation>
    <scope>NUCLEOTIDE SEQUENCE [LARGE SCALE GENOMIC DNA]</scope>
    <source>
        <strain evidence="2">cv. Yunnan</strain>
        <tissue evidence="1">Leaves</tissue>
    </source>
</reference>
<gene>
    <name evidence="1" type="ORF">L1987_86847</name>
</gene>
<name>A0ACB8Y211_9ASTR</name>
<sequence length="558" mass="62952">MNGNGQRSPAEFEAARNRLRARWELASVLNFLKVFGPLIGSELKISAEEIETSLILPDRYLCLVHIALLKGIPPVSKNLKEPDAWVVTLSKKLFMWWPWVAEGDFPLTAAKGAEMETYKNLDPTVRLVILKALCEIRADQHDAVAYINDAVRNKNEISTFRKKNIGEDGKGTSYWLDGNETIGLRLYKEVSTLKENVLPPTMSCQWETLATNIGEFQKVVAQYSSSESKLEVAVSTAVETEAIPVLDKIFKKKKRELEKKKSEERIINNFSRSGITRSCRNRKPITYTFDEYDKAISEAIRESKRIKIRDEEKSEKKETLAKEDPQRAGEGESTESDENDDYEDSGEESDENVVSGENGEEGPDENDVSKDSGEESDENDVSEDSGEESDENVVSEDSGEESDENDENNKENMNLNSSKDGSVLNSQIQNGRLIMSLNKKSRYQQRIKKKETEESEEHGQSTESDSDSENRELETKDISENDEDNKENKNNSRKEYAENGDPSIQKMENFGTKKRLVQRPNRNTAIESVIVSDSEDTAIESAIVSDSEDEISSENSDN</sequence>
<keyword evidence="2" id="KW-1185">Reference proteome</keyword>
<dbReference type="Proteomes" id="UP001056120">
    <property type="component" value="Linkage Group LG29"/>
</dbReference>
<evidence type="ECO:0000313" key="1">
    <source>
        <dbReference type="EMBL" id="KAI3677224.1"/>
    </source>
</evidence>
<dbReference type="EMBL" id="CM042046">
    <property type="protein sequence ID" value="KAI3677224.1"/>
    <property type="molecule type" value="Genomic_DNA"/>
</dbReference>
<reference evidence="2" key="1">
    <citation type="journal article" date="2022" name="Mol. Ecol. Resour.">
        <title>The genomes of chicory, endive, great burdock and yacon provide insights into Asteraceae palaeo-polyploidization history and plant inulin production.</title>
        <authorList>
            <person name="Fan W."/>
            <person name="Wang S."/>
            <person name="Wang H."/>
            <person name="Wang A."/>
            <person name="Jiang F."/>
            <person name="Liu H."/>
            <person name="Zhao H."/>
            <person name="Xu D."/>
            <person name="Zhang Y."/>
        </authorList>
    </citation>
    <scope>NUCLEOTIDE SEQUENCE [LARGE SCALE GENOMIC DNA]</scope>
    <source>
        <strain evidence="2">cv. Yunnan</strain>
    </source>
</reference>